<feature type="signal peptide" evidence="13">
    <location>
        <begin position="1"/>
        <end position="31"/>
    </location>
</feature>
<protein>
    <recommendedName>
        <fullName evidence="10">Endonuclease</fullName>
        <ecNumber evidence="10">3.1.30.-</ecNumber>
    </recommendedName>
</protein>
<keyword evidence="12" id="KW-1133">Transmembrane helix</keyword>
<comment type="caution">
    <text evidence="16">The sequence shown here is derived from an EMBL/GenBank/DDBJ whole genome shotgun (WGS) entry which is preliminary data.</text>
</comment>
<evidence type="ECO:0000256" key="5">
    <source>
        <dbReference type="ARBA" id="ARBA00022759"/>
    </source>
</evidence>
<evidence type="ECO:0000256" key="11">
    <source>
        <dbReference type="SAM" id="MobiDB-lite"/>
    </source>
</evidence>
<dbReference type="PANTHER" id="PTHR13966:SF5">
    <property type="entry name" value="ENDONUCLEASE G, MITOCHONDRIAL"/>
    <property type="match status" value="1"/>
</dbReference>
<dbReference type="AlphaFoldDB" id="A0A1S8D3V4"/>
<keyword evidence="13" id="KW-0732">Signal</keyword>
<evidence type="ECO:0000259" key="14">
    <source>
        <dbReference type="SMART" id="SM00477"/>
    </source>
</evidence>
<keyword evidence="3 10" id="KW-0540">Nuclease</keyword>
<reference evidence="16" key="1">
    <citation type="submission" date="2016-12" db="EMBL/GenBank/DDBJ databases">
        <title>Draft genome sequence of Roseomonas mucosa strain AU37, isolated from a peripheral intravenous catheter.</title>
        <authorList>
            <person name="Choudhury M.A."/>
            <person name="Sidjabat H.E."/>
            <person name="Wailan A.M."/>
            <person name="Zhang L."/>
            <person name="Marsh N.M."/>
            <person name="Rickard C.M."/>
            <person name="Davies M."/>
            <person name="Mcmillan D.J."/>
        </authorList>
    </citation>
    <scope>NUCLEOTIDE SEQUENCE [LARGE SCALE GENOMIC DNA]</scope>
    <source>
        <strain evidence="16">AU37</strain>
    </source>
</reference>
<dbReference type="OrthoDB" id="9811262at2"/>
<dbReference type="STRING" id="207340.APZ41_014660"/>
<evidence type="ECO:0000313" key="17">
    <source>
        <dbReference type="Proteomes" id="UP000054844"/>
    </source>
</evidence>
<keyword evidence="17" id="KW-1185">Reference proteome</keyword>
<gene>
    <name evidence="16" type="ORF">APZ41_014660</name>
</gene>
<dbReference type="Gene3D" id="3.40.570.10">
    <property type="entry name" value="Extracellular Endonuclease, subunit A"/>
    <property type="match status" value="1"/>
</dbReference>
<evidence type="ECO:0000256" key="10">
    <source>
        <dbReference type="RuleBase" id="RU366055"/>
    </source>
</evidence>
<dbReference type="Proteomes" id="UP000054844">
    <property type="component" value="Unassembled WGS sequence"/>
</dbReference>
<dbReference type="RefSeq" id="WP_076970326.1">
    <property type="nucleotide sequence ID" value="NZ_LLWF02000055.1"/>
</dbReference>
<comment type="similarity">
    <text evidence="2 10">Belongs to the DNA/RNA non-specific endonuclease family.</text>
</comment>
<evidence type="ECO:0000256" key="3">
    <source>
        <dbReference type="ARBA" id="ARBA00022722"/>
    </source>
</evidence>
<dbReference type="SUPFAM" id="SSF54060">
    <property type="entry name" value="His-Me finger endonucleases"/>
    <property type="match status" value="1"/>
</dbReference>
<comment type="cofactor">
    <cofactor evidence="1 10">
        <name>Mg(2+)</name>
        <dbReference type="ChEBI" id="CHEBI:18420"/>
    </cofactor>
</comment>
<feature type="region of interest" description="Disordered" evidence="11">
    <location>
        <begin position="93"/>
        <end position="112"/>
    </location>
</feature>
<dbReference type="GO" id="GO:0004519">
    <property type="term" value="F:endonuclease activity"/>
    <property type="evidence" value="ECO:0007669"/>
    <property type="project" value="UniProtKB-UniRule"/>
</dbReference>
<feature type="domain" description="DNA/RNA non-specific endonuclease/pyrophosphatase/phosphodiesterase" evidence="15">
    <location>
        <begin position="60"/>
        <end position="250"/>
    </location>
</feature>
<dbReference type="InterPro" id="IPR040255">
    <property type="entry name" value="Non-specific_endonuclease"/>
</dbReference>
<feature type="active site" description="Proton acceptor" evidence="8">
    <location>
        <position position="125"/>
    </location>
</feature>
<evidence type="ECO:0000256" key="9">
    <source>
        <dbReference type="PIRSR" id="PIRSR640255-2"/>
    </source>
</evidence>
<proteinExistence type="inferred from homology"/>
<dbReference type="GO" id="GO:0003676">
    <property type="term" value="F:nucleic acid binding"/>
    <property type="evidence" value="ECO:0007669"/>
    <property type="project" value="InterPro"/>
</dbReference>
<organism evidence="16 17">
    <name type="scientific">Roseomonas mucosa</name>
    <dbReference type="NCBI Taxonomy" id="207340"/>
    <lineage>
        <taxon>Bacteria</taxon>
        <taxon>Pseudomonadati</taxon>
        <taxon>Pseudomonadota</taxon>
        <taxon>Alphaproteobacteria</taxon>
        <taxon>Acetobacterales</taxon>
        <taxon>Roseomonadaceae</taxon>
        <taxon>Roseomonas</taxon>
    </lineage>
</organism>
<evidence type="ECO:0000256" key="1">
    <source>
        <dbReference type="ARBA" id="ARBA00001946"/>
    </source>
</evidence>
<evidence type="ECO:0000256" key="13">
    <source>
        <dbReference type="SAM" id="SignalP"/>
    </source>
</evidence>
<keyword evidence="7" id="KW-0460">Magnesium</keyword>
<feature type="region of interest" description="Disordered" evidence="11">
    <location>
        <begin position="262"/>
        <end position="297"/>
    </location>
</feature>
<dbReference type="InterPro" id="IPR020821">
    <property type="entry name" value="ENPP1-3/EXOG-like_nuc-like"/>
</dbReference>
<feature type="compositionally biased region" description="Polar residues" evidence="11">
    <location>
        <begin position="276"/>
        <end position="288"/>
    </location>
</feature>
<dbReference type="InterPro" id="IPR018524">
    <property type="entry name" value="DNA/RNA_endonuclease_AS"/>
</dbReference>
<evidence type="ECO:0000256" key="12">
    <source>
        <dbReference type="SAM" id="Phobius"/>
    </source>
</evidence>
<accession>A0A1S8D3V4</accession>
<dbReference type="SMART" id="SM00477">
    <property type="entry name" value="NUC"/>
    <property type="match status" value="1"/>
</dbReference>
<dbReference type="Pfam" id="PF01223">
    <property type="entry name" value="Endonuclease_NS"/>
    <property type="match status" value="1"/>
</dbReference>
<evidence type="ECO:0000256" key="6">
    <source>
        <dbReference type="ARBA" id="ARBA00022801"/>
    </source>
</evidence>
<dbReference type="InterPro" id="IPR044929">
    <property type="entry name" value="DNA/RNA_non-sp_Endonuclease_sf"/>
</dbReference>
<keyword evidence="12" id="KW-0812">Transmembrane</keyword>
<evidence type="ECO:0000256" key="7">
    <source>
        <dbReference type="ARBA" id="ARBA00022842"/>
    </source>
</evidence>
<evidence type="ECO:0000256" key="4">
    <source>
        <dbReference type="ARBA" id="ARBA00022723"/>
    </source>
</evidence>
<dbReference type="PROSITE" id="PS01070">
    <property type="entry name" value="NUCLEASE_NON_SPEC"/>
    <property type="match status" value="1"/>
</dbReference>
<keyword evidence="4 9" id="KW-0479">Metal-binding</keyword>
<dbReference type="InterPro" id="IPR044925">
    <property type="entry name" value="His-Me_finger_sf"/>
</dbReference>
<sequence>MSRPVIRRWRPLVLILLPALVLLLGAPSAHASEACTRHHPDGVAPSVTRPALERDTSRLCFEGFAVLYSGVSRTPLAVSEHLTRDRIQQARRVPRDDAFHAEDQLPEEQRSRLSDYARSGFDRGHMAPSGDMATPSSQHESFSLANIVPQAPESNRCLWEGVESTVRDLATEDGEVWVVTGPVFQGENLRRLNRRVLVPTSLYKAIYLPDRGVAGAYLAPNGPGLSWRAVSLDELRDIAGINAFPSLAPAIRARAMALPESTPNNIRGSCEGQTGGQVASSGTASNRSVARRDTSVASPAGPGIMGSRMALVIAAVVAVVVILLLLRVLGRR</sequence>
<keyword evidence="12" id="KW-0472">Membrane</keyword>
<dbReference type="InterPro" id="IPR001604">
    <property type="entry name" value="Endo_G_ENPP1-like_dom"/>
</dbReference>
<evidence type="ECO:0000313" key="16">
    <source>
        <dbReference type="EMBL" id="ONH82424.1"/>
    </source>
</evidence>
<dbReference type="GO" id="GO:0016787">
    <property type="term" value="F:hydrolase activity"/>
    <property type="evidence" value="ECO:0007669"/>
    <property type="project" value="UniProtKB-KW"/>
</dbReference>
<evidence type="ECO:0000259" key="15">
    <source>
        <dbReference type="SMART" id="SM00892"/>
    </source>
</evidence>
<feature type="transmembrane region" description="Helical" evidence="12">
    <location>
        <begin position="309"/>
        <end position="329"/>
    </location>
</feature>
<feature type="binding site" evidence="9">
    <location>
        <position position="155"/>
    </location>
    <ligand>
        <name>Mg(2+)</name>
        <dbReference type="ChEBI" id="CHEBI:18420"/>
        <note>catalytic</note>
    </ligand>
</feature>
<name>A0A1S8D3V4_9PROT</name>
<dbReference type="EC" id="3.1.30.-" evidence="10"/>
<evidence type="ECO:0000256" key="2">
    <source>
        <dbReference type="ARBA" id="ARBA00010052"/>
    </source>
</evidence>
<feature type="domain" description="ENPP1-3/EXOG-like endonuclease/phosphodiesterase" evidence="14">
    <location>
        <begin position="61"/>
        <end position="250"/>
    </location>
</feature>
<dbReference type="EMBL" id="LLWF02000055">
    <property type="protein sequence ID" value="ONH82424.1"/>
    <property type="molecule type" value="Genomic_DNA"/>
</dbReference>
<keyword evidence="5 10" id="KW-0255">Endonuclease</keyword>
<evidence type="ECO:0000256" key="8">
    <source>
        <dbReference type="PIRSR" id="PIRSR640255-1"/>
    </source>
</evidence>
<feature type="chain" id="PRO_5012029182" description="Endonuclease" evidence="13">
    <location>
        <begin position="32"/>
        <end position="332"/>
    </location>
</feature>
<dbReference type="SMART" id="SM00892">
    <property type="entry name" value="Endonuclease_NS"/>
    <property type="match status" value="1"/>
</dbReference>
<keyword evidence="6 10" id="KW-0378">Hydrolase</keyword>
<dbReference type="GO" id="GO:0046872">
    <property type="term" value="F:metal ion binding"/>
    <property type="evidence" value="ECO:0007669"/>
    <property type="project" value="UniProtKB-KW"/>
</dbReference>
<dbReference type="PANTHER" id="PTHR13966">
    <property type="entry name" value="ENDONUCLEASE RELATED"/>
    <property type="match status" value="1"/>
</dbReference>